<accession>A0A8H6N2F5</accession>
<name>A0A8H6N2F5_9PEZI</name>
<sequence length="358" mass="37957">MSFSISLINPSAVPTEPTKDDDVTIPTPLDPSKFASEAVELTAQALAQNTFAVGGVLLDSTGKVWQAMHNNMTIVTSLDPCVMCTGAFLATGVDVAVMSLDDMAGVNYKADDKLLTIPAAMRLGALTQFSYLGLQGSPARAFAGSPSSVFLGQSIPQSDDATSLANFTQSAEIVHQILDGLDPAPVNILSSSGGNALNIVKHFYPQAAALNLTHSPSGRRNAAALIDPFGNVLMIAGYEAPALGGTELDTPFMVLTRNYATCRKLTLGVDGALPHPKRCNWVLLKEPGDTLETDLMDLGAYGSTMEGALLEGVETNLFYFEPQQTLESLAQMVKAQPPLHSDVIKVKPVQLRTVMPHI</sequence>
<evidence type="ECO:0008006" key="4">
    <source>
        <dbReference type="Google" id="ProtNLM"/>
    </source>
</evidence>
<dbReference type="AlphaFoldDB" id="A0A8H6N2F5"/>
<dbReference type="InterPro" id="IPR016193">
    <property type="entry name" value="Cytidine_deaminase-like"/>
</dbReference>
<proteinExistence type="predicted"/>
<dbReference type="GO" id="GO:0006139">
    <property type="term" value="P:nucleobase-containing compound metabolic process"/>
    <property type="evidence" value="ECO:0007669"/>
    <property type="project" value="UniProtKB-ARBA"/>
</dbReference>
<evidence type="ECO:0000256" key="1">
    <source>
        <dbReference type="SAM" id="MobiDB-lite"/>
    </source>
</evidence>
<dbReference type="Proteomes" id="UP000654918">
    <property type="component" value="Unassembled WGS sequence"/>
</dbReference>
<comment type="caution">
    <text evidence="2">The sequence shown here is derived from an EMBL/GenBank/DDBJ whole genome shotgun (WGS) entry which is preliminary data.</text>
</comment>
<dbReference type="EMBL" id="WIGO01000311">
    <property type="protein sequence ID" value="KAF6817862.1"/>
    <property type="molecule type" value="Genomic_DNA"/>
</dbReference>
<reference evidence="2" key="1">
    <citation type="journal article" date="2020" name="Phytopathology">
        <title>Genome Sequence Resources of Colletotrichum truncatum, C. plurivorum, C. musicola, and C. sojae: Four Species Pathogenic to Soybean (Glycine max).</title>
        <authorList>
            <person name="Rogerio F."/>
            <person name="Boufleur T.R."/>
            <person name="Ciampi-Guillardi M."/>
            <person name="Sukno S.A."/>
            <person name="Thon M.R."/>
            <person name="Massola Junior N.S."/>
            <person name="Baroncelli R."/>
        </authorList>
    </citation>
    <scope>NUCLEOTIDE SEQUENCE</scope>
    <source>
        <strain evidence="2">LFN00145</strain>
    </source>
</reference>
<gene>
    <name evidence="2" type="ORF">CPLU01_13483</name>
</gene>
<evidence type="ECO:0000313" key="2">
    <source>
        <dbReference type="EMBL" id="KAF6817862.1"/>
    </source>
</evidence>
<feature type="region of interest" description="Disordered" evidence="1">
    <location>
        <begin position="1"/>
        <end position="23"/>
    </location>
</feature>
<keyword evidence="3" id="KW-1185">Reference proteome</keyword>
<protein>
    <recommendedName>
        <fullName evidence="4">Cytidine and deoxycytidylate deaminase zinc-binding region</fullName>
    </recommendedName>
</protein>
<dbReference type="GO" id="GO:0003824">
    <property type="term" value="F:catalytic activity"/>
    <property type="evidence" value="ECO:0007669"/>
    <property type="project" value="InterPro"/>
</dbReference>
<dbReference type="SUPFAM" id="SSF53927">
    <property type="entry name" value="Cytidine deaminase-like"/>
    <property type="match status" value="1"/>
</dbReference>
<organism evidence="2 3">
    <name type="scientific">Colletotrichum plurivorum</name>
    <dbReference type="NCBI Taxonomy" id="2175906"/>
    <lineage>
        <taxon>Eukaryota</taxon>
        <taxon>Fungi</taxon>
        <taxon>Dikarya</taxon>
        <taxon>Ascomycota</taxon>
        <taxon>Pezizomycotina</taxon>
        <taxon>Sordariomycetes</taxon>
        <taxon>Hypocreomycetidae</taxon>
        <taxon>Glomerellales</taxon>
        <taxon>Glomerellaceae</taxon>
        <taxon>Colletotrichum</taxon>
        <taxon>Colletotrichum orchidearum species complex</taxon>
    </lineage>
</organism>
<evidence type="ECO:0000313" key="3">
    <source>
        <dbReference type="Proteomes" id="UP000654918"/>
    </source>
</evidence>